<dbReference type="Pfam" id="PF01797">
    <property type="entry name" value="Y1_Tnp"/>
    <property type="match status" value="1"/>
</dbReference>
<gene>
    <name evidence="2" type="ordered locus">Metme_1618</name>
</gene>
<dbReference type="NCBIfam" id="NF047646">
    <property type="entry name" value="REP_Tyr_transpos"/>
    <property type="match status" value="1"/>
</dbReference>
<dbReference type="eggNOG" id="COG1943">
    <property type="taxonomic scope" value="Bacteria"/>
</dbReference>
<dbReference type="HOGENOM" id="CLU_068226_6_0_6"/>
<reference evidence="2 3" key="1">
    <citation type="journal article" date="2011" name="J. Bacteriol.">
        <title>Complete Genome Sequence of the Aerobic Marine Methanotroph Methylomonas methanica MC09.</title>
        <authorList>
            <person name="Boden R."/>
            <person name="Cunliffe M."/>
            <person name="Scanlan J."/>
            <person name="Moussard H."/>
            <person name="Kits K.D."/>
            <person name="Klotz M.G."/>
            <person name="Jetten M.S."/>
            <person name="Vuilleumier S."/>
            <person name="Han J."/>
            <person name="Peters L."/>
            <person name="Mikhailova N."/>
            <person name="Teshima H."/>
            <person name="Tapia R."/>
            <person name="Kyrpides N."/>
            <person name="Ivanova N."/>
            <person name="Pagani I."/>
            <person name="Cheng J.F."/>
            <person name="Goodwin L."/>
            <person name="Han C."/>
            <person name="Hauser L."/>
            <person name="Land M.L."/>
            <person name="Lapidus A."/>
            <person name="Lucas S."/>
            <person name="Pitluck S."/>
            <person name="Woyke T."/>
            <person name="Stein L."/>
            <person name="Murrell J.C."/>
        </authorList>
    </citation>
    <scope>NUCLEOTIDE SEQUENCE [LARGE SCALE GENOMIC DNA]</scope>
    <source>
        <strain evidence="2 3">MC09</strain>
    </source>
</reference>
<dbReference type="GO" id="GO:0006313">
    <property type="term" value="P:DNA transposition"/>
    <property type="evidence" value="ECO:0007669"/>
    <property type="project" value="InterPro"/>
</dbReference>
<proteinExistence type="predicted"/>
<organism evidence="2 3">
    <name type="scientific">Methylomonas methanica (strain DSM 25384 / MC09)</name>
    <dbReference type="NCBI Taxonomy" id="857087"/>
    <lineage>
        <taxon>Bacteria</taxon>
        <taxon>Pseudomonadati</taxon>
        <taxon>Pseudomonadota</taxon>
        <taxon>Gammaproteobacteria</taxon>
        <taxon>Methylococcales</taxon>
        <taxon>Methylococcaceae</taxon>
        <taxon>Methylomonas</taxon>
    </lineage>
</organism>
<dbReference type="SMART" id="SM01321">
    <property type="entry name" value="Y1_Tnp"/>
    <property type="match status" value="1"/>
</dbReference>
<dbReference type="PANTHER" id="PTHR36966:SF1">
    <property type="entry name" value="REP-ASSOCIATED TYROSINE TRANSPOSASE"/>
    <property type="match status" value="1"/>
</dbReference>
<name>G0A0V2_METMM</name>
<evidence type="ECO:0000313" key="2">
    <source>
        <dbReference type="EMBL" id="AEG00037.1"/>
    </source>
</evidence>
<keyword evidence="3" id="KW-1185">Reference proteome</keyword>
<dbReference type="Proteomes" id="UP000008888">
    <property type="component" value="Chromosome"/>
</dbReference>
<feature type="domain" description="Transposase IS200-like" evidence="1">
    <location>
        <begin position="9"/>
        <end position="133"/>
    </location>
</feature>
<evidence type="ECO:0000259" key="1">
    <source>
        <dbReference type="SMART" id="SM01321"/>
    </source>
</evidence>
<dbReference type="InterPro" id="IPR036515">
    <property type="entry name" value="Transposase_17_sf"/>
</dbReference>
<dbReference type="InterPro" id="IPR002686">
    <property type="entry name" value="Transposase_17"/>
</dbReference>
<dbReference type="Gene3D" id="3.30.70.1290">
    <property type="entry name" value="Transposase IS200-like"/>
    <property type="match status" value="1"/>
</dbReference>
<dbReference type="AlphaFoldDB" id="G0A0V2"/>
<dbReference type="OrthoDB" id="9794403at2"/>
<reference evidence="3" key="3">
    <citation type="submission" date="2011-05" db="EMBL/GenBank/DDBJ databases">
        <title>Complete sequence of Methylomonas methanica MC09.</title>
        <authorList>
            <consortium name="US DOE Joint Genome Institute"/>
            <person name="Lucas S."/>
            <person name="Han J."/>
            <person name="Lapidus A."/>
            <person name="Cheng J.-F."/>
            <person name="Goodwin L."/>
            <person name="Pitluck S."/>
            <person name="Peters L."/>
            <person name="Mikhailova N."/>
            <person name="Teshima H."/>
            <person name="Han C."/>
            <person name="Tapia R."/>
            <person name="Land M."/>
            <person name="Hauser L."/>
            <person name="Kyrpides N."/>
            <person name="Ivanova N."/>
            <person name="Pagani I."/>
            <person name="Stein L."/>
            <person name="Woyke T."/>
        </authorList>
    </citation>
    <scope>NUCLEOTIDE SEQUENCE [LARGE SCALE GENOMIC DNA]</scope>
    <source>
        <strain evidence="3">MC09</strain>
    </source>
</reference>
<dbReference type="EMBL" id="CP002738">
    <property type="protein sequence ID" value="AEG00037.1"/>
    <property type="molecule type" value="Genomic_DNA"/>
</dbReference>
<protein>
    <submittedName>
        <fullName evidence="2">Transposase, putative</fullName>
    </submittedName>
</protein>
<reference key="2">
    <citation type="submission" date="2011-05" db="EMBL/GenBank/DDBJ databases">
        <title>Complete genome sequence of the aerobic marine methanotroph Methylomonas methanica MC09.</title>
        <authorList>
            <person name="Boden R."/>
            <person name="Cunliffe M."/>
            <person name="Scanlan J."/>
            <person name="Moussard H."/>
            <person name="Kits K.D."/>
            <person name="Klotz M."/>
            <person name="Jetten M."/>
            <person name="Vuilleumier S."/>
            <person name="Han J."/>
            <person name="Peters L."/>
            <person name="Mikhailova N."/>
            <person name="Teshima H."/>
            <person name="Tapia R."/>
            <person name="Kyrpides N."/>
            <person name="Ivanova N."/>
            <person name="Pagani I."/>
            <person name="Cheng J.-F."/>
            <person name="Goodwin L."/>
            <person name="Han C."/>
            <person name="Hauser L."/>
            <person name="Land M."/>
            <person name="Lapidus A."/>
            <person name="Lucas S."/>
            <person name="Pitluck S."/>
            <person name="Woyke T."/>
            <person name="Stein L.Y."/>
            <person name="Murrell C."/>
        </authorList>
    </citation>
    <scope>NUCLEOTIDE SEQUENCE</scope>
    <source>
        <strain>MC09</strain>
    </source>
</reference>
<dbReference type="SUPFAM" id="SSF143422">
    <property type="entry name" value="Transposase IS200-like"/>
    <property type="match status" value="1"/>
</dbReference>
<dbReference type="STRING" id="857087.Metme_1618"/>
<dbReference type="PANTHER" id="PTHR36966">
    <property type="entry name" value="REP-ASSOCIATED TYROSINE TRANSPOSASE"/>
    <property type="match status" value="1"/>
</dbReference>
<sequence>MTEYRRFYIPKASWFFTVNLAQRKNNRLLIEQIDVLSQAFRYVETRKPFYMNAVVIMPDHLYCIWILPPDDGDYSTRWNLLKGYFSRQIDSGERISKSRQKRRERGIWQRRFWAHLIEDQEDLNRHIDYIHWNPVKHDYVKKVVDWPYSSFHHYVKQGIYSNDWGVNG</sequence>
<dbReference type="GO" id="GO:0004803">
    <property type="term" value="F:transposase activity"/>
    <property type="evidence" value="ECO:0007669"/>
    <property type="project" value="InterPro"/>
</dbReference>
<evidence type="ECO:0000313" key="3">
    <source>
        <dbReference type="Proteomes" id="UP000008888"/>
    </source>
</evidence>
<dbReference type="RefSeq" id="WP_013818290.1">
    <property type="nucleotide sequence ID" value="NC_015572.1"/>
</dbReference>
<accession>G0A0V2</accession>
<dbReference type="InterPro" id="IPR052715">
    <property type="entry name" value="RAYT_transposase"/>
</dbReference>
<dbReference type="GO" id="GO:0043565">
    <property type="term" value="F:sequence-specific DNA binding"/>
    <property type="evidence" value="ECO:0007669"/>
    <property type="project" value="TreeGrafter"/>
</dbReference>
<dbReference type="KEGG" id="mmt:Metme_1618"/>